<keyword evidence="4 5" id="KW-0720">Serine protease</keyword>
<evidence type="ECO:0000313" key="9">
    <source>
        <dbReference type="Proteomes" id="UP000886722"/>
    </source>
</evidence>
<feature type="domain" description="PDZ" evidence="7">
    <location>
        <begin position="89"/>
        <end position="160"/>
    </location>
</feature>
<dbReference type="NCBIfam" id="TIGR00225">
    <property type="entry name" value="prc"/>
    <property type="match status" value="1"/>
</dbReference>
<comment type="caution">
    <text evidence="8">The sequence shown here is derived from an EMBL/GenBank/DDBJ whole genome shotgun (WGS) entry which is preliminary data.</text>
</comment>
<dbReference type="Pfam" id="PF17820">
    <property type="entry name" value="PDZ_6"/>
    <property type="match status" value="1"/>
</dbReference>
<feature type="transmembrane region" description="Helical" evidence="6">
    <location>
        <begin position="7"/>
        <end position="27"/>
    </location>
</feature>
<evidence type="ECO:0000256" key="1">
    <source>
        <dbReference type="ARBA" id="ARBA00009179"/>
    </source>
</evidence>
<proteinExistence type="inferred from homology"/>
<dbReference type="SUPFAM" id="SSF50156">
    <property type="entry name" value="PDZ domain-like"/>
    <property type="match status" value="1"/>
</dbReference>
<sequence>MKKKSVIWLPFTIAIAIVLGIVIGYRYPRHTSVKQPHAGNTGNKISNLLGIIESQYVDTVNIGNLVEDVMPQIVGELDPHSAYIPAKDLQAVNEELEGSFSGIGIQFSILNDTIMVVAVVPGGPSEKIGMMPGDRIVEVDDTAFVGKDVISNDKVLKKLRGPKGSKVKLGVLRATSPEMLTYEVTRNDIPVNSVDVAFMVNAETGYIKINKFGRTTYTEFMNSLAQLKNKNAKKYIIDLRSNSGGILDIAINMINEFLPKGQLIVYTEGKAFPRSEAISNGSGAFKDAQIVVLIDEWSASASEIFAGAIQDNDRGIIIGRRSFGKGLVQNQLPFSDGSAIRLTIARYYTPSGRSIQKEYEMGHGEDYEKDILNRFIHGEFDNPDSIKQNDKLVYKTRLGRTVYGGGGIMPDIFVPRDTTGITPYLNEVVNKGLLYQYAFQYSDEKRNILSEYKDYTSLQKYLNRQPLLQEFITFASSHGVKRNNKEIRESSQLLTNYIESYIARNIIGDNAFYPIFLQEDKTFLKALDILNANEGFPQAPEK</sequence>
<reference evidence="8" key="1">
    <citation type="submission" date="2020-10" db="EMBL/GenBank/DDBJ databases">
        <authorList>
            <person name="Gilroy R."/>
        </authorList>
    </citation>
    <scope>NUCLEOTIDE SEQUENCE</scope>
    <source>
        <strain evidence="8">21143</strain>
    </source>
</reference>
<dbReference type="GO" id="GO:0007165">
    <property type="term" value="P:signal transduction"/>
    <property type="evidence" value="ECO:0007669"/>
    <property type="project" value="TreeGrafter"/>
</dbReference>
<gene>
    <name evidence="8" type="ORF">IAD06_02705</name>
</gene>
<dbReference type="SMART" id="SM00245">
    <property type="entry name" value="TSPc"/>
    <property type="match status" value="1"/>
</dbReference>
<dbReference type="InterPro" id="IPR029045">
    <property type="entry name" value="ClpP/crotonase-like_dom_sf"/>
</dbReference>
<dbReference type="Pfam" id="PF03572">
    <property type="entry name" value="Peptidase_S41"/>
    <property type="match status" value="1"/>
</dbReference>
<comment type="similarity">
    <text evidence="1 5">Belongs to the peptidase S41A family.</text>
</comment>
<dbReference type="CDD" id="cd06782">
    <property type="entry name" value="cpPDZ_CPP-like"/>
    <property type="match status" value="1"/>
</dbReference>
<protein>
    <submittedName>
        <fullName evidence="8">S41 family peptidase</fullName>
    </submittedName>
</protein>
<keyword evidence="6" id="KW-0812">Transmembrane</keyword>
<evidence type="ECO:0000256" key="6">
    <source>
        <dbReference type="SAM" id="Phobius"/>
    </source>
</evidence>
<dbReference type="AlphaFoldDB" id="A0A9D1KD74"/>
<keyword evidence="6" id="KW-0472">Membrane</keyword>
<dbReference type="GO" id="GO:0006508">
    <property type="term" value="P:proteolysis"/>
    <property type="evidence" value="ECO:0007669"/>
    <property type="project" value="UniProtKB-KW"/>
</dbReference>
<reference evidence="8" key="2">
    <citation type="journal article" date="2021" name="PeerJ">
        <title>Extensive microbial diversity within the chicken gut microbiome revealed by metagenomics and culture.</title>
        <authorList>
            <person name="Gilroy R."/>
            <person name="Ravi A."/>
            <person name="Getino M."/>
            <person name="Pursley I."/>
            <person name="Horton D.L."/>
            <person name="Alikhan N.F."/>
            <person name="Baker D."/>
            <person name="Gharbi K."/>
            <person name="Hall N."/>
            <person name="Watson M."/>
            <person name="Adriaenssens E.M."/>
            <person name="Foster-Nyarko E."/>
            <person name="Jarju S."/>
            <person name="Secka A."/>
            <person name="Antonio M."/>
            <person name="Oren A."/>
            <person name="Chaudhuri R.R."/>
            <person name="La Ragione R."/>
            <person name="Hildebrand F."/>
            <person name="Pallen M.J."/>
        </authorList>
    </citation>
    <scope>NUCLEOTIDE SEQUENCE</scope>
    <source>
        <strain evidence="8">21143</strain>
    </source>
</reference>
<accession>A0A9D1KD74</accession>
<evidence type="ECO:0000256" key="5">
    <source>
        <dbReference type="RuleBase" id="RU004404"/>
    </source>
</evidence>
<dbReference type="EMBL" id="DVKT01000020">
    <property type="protein sequence ID" value="HIT38936.1"/>
    <property type="molecule type" value="Genomic_DNA"/>
</dbReference>
<dbReference type="SMART" id="SM00228">
    <property type="entry name" value="PDZ"/>
    <property type="match status" value="1"/>
</dbReference>
<organism evidence="8 9">
    <name type="scientific">Candidatus Caccoplasma intestinavium</name>
    <dbReference type="NCBI Taxonomy" id="2840716"/>
    <lineage>
        <taxon>Bacteria</taxon>
        <taxon>Pseudomonadati</taxon>
        <taxon>Bacteroidota</taxon>
        <taxon>Bacteroidia</taxon>
        <taxon>Bacteroidales</taxon>
        <taxon>Bacteroidaceae</taxon>
        <taxon>Bacteroidaceae incertae sedis</taxon>
        <taxon>Candidatus Caccoplasma</taxon>
    </lineage>
</organism>
<dbReference type="InterPro" id="IPR001478">
    <property type="entry name" value="PDZ"/>
</dbReference>
<dbReference type="Gene3D" id="2.30.42.10">
    <property type="match status" value="1"/>
</dbReference>
<dbReference type="Gene3D" id="3.30.750.44">
    <property type="match status" value="1"/>
</dbReference>
<dbReference type="GO" id="GO:0030288">
    <property type="term" value="C:outer membrane-bounded periplasmic space"/>
    <property type="evidence" value="ECO:0007669"/>
    <property type="project" value="TreeGrafter"/>
</dbReference>
<keyword evidence="6" id="KW-1133">Transmembrane helix</keyword>
<evidence type="ECO:0000313" key="8">
    <source>
        <dbReference type="EMBL" id="HIT38936.1"/>
    </source>
</evidence>
<dbReference type="CDD" id="cd07560">
    <property type="entry name" value="Peptidase_S41_CPP"/>
    <property type="match status" value="1"/>
</dbReference>
<dbReference type="Proteomes" id="UP000886722">
    <property type="component" value="Unassembled WGS sequence"/>
</dbReference>
<dbReference type="InterPro" id="IPR004447">
    <property type="entry name" value="Peptidase_S41A"/>
</dbReference>
<dbReference type="PANTHER" id="PTHR32060">
    <property type="entry name" value="TAIL-SPECIFIC PROTEASE"/>
    <property type="match status" value="1"/>
</dbReference>
<dbReference type="SUPFAM" id="SSF52096">
    <property type="entry name" value="ClpP/crotonase"/>
    <property type="match status" value="1"/>
</dbReference>
<evidence type="ECO:0000256" key="4">
    <source>
        <dbReference type="ARBA" id="ARBA00022825"/>
    </source>
</evidence>
<evidence type="ECO:0000259" key="7">
    <source>
        <dbReference type="PROSITE" id="PS50106"/>
    </source>
</evidence>
<name>A0A9D1KD74_9BACT</name>
<keyword evidence="2 5" id="KW-0645">Protease</keyword>
<dbReference type="GO" id="GO:0004175">
    <property type="term" value="F:endopeptidase activity"/>
    <property type="evidence" value="ECO:0007669"/>
    <property type="project" value="TreeGrafter"/>
</dbReference>
<dbReference type="GO" id="GO:0008236">
    <property type="term" value="F:serine-type peptidase activity"/>
    <property type="evidence" value="ECO:0007669"/>
    <property type="project" value="UniProtKB-KW"/>
</dbReference>
<dbReference type="InterPro" id="IPR005151">
    <property type="entry name" value="Tail-specific_protease"/>
</dbReference>
<dbReference type="Gene3D" id="3.90.226.10">
    <property type="entry name" value="2-enoyl-CoA Hydratase, Chain A, domain 1"/>
    <property type="match status" value="1"/>
</dbReference>
<dbReference type="PANTHER" id="PTHR32060:SF30">
    <property type="entry name" value="CARBOXY-TERMINAL PROCESSING PROTEASE CTPA"/>
    <property type="match status" value="1"/>
</dbReference>
<dbReference type="PROSITE" id="PS50106">
    <property type="entry name" value="PDZ"/>
    <property type="match status" value="1"/>
</dbReference>
<evidence type="ECO:0000256" key="3">
    <source>
        <dbReference type="ARBA" id="ARBA00022801"/>
    </source>
</evidence>
<evidence type="ECO:0000256" key="2">
    <source>
        <dbReference type="ARBA" id="ARBA00022670"/>
    </source>
</evidence>
<dbReference type="InterPro" id="IPR036034">
    <property type="entry name" value="PDZ_sf"/>
</dbReference>
<keyword evidence="3 5" id="KW-0378">Hydrolase</keyword>
<dbReference type="InterPro" id="IPR041489">
    <property type="entry name" value="PDZ_6"/>
</dbReference>